<dbReference type="HOGENOM" id="CLU_249440_0_0_9"/>
<evidence type="ECO:0000313" key="2">
    <source>
        <dbReference type="EMBL" id="BAL85088.1"/>
    </source>
</evidence>
<dbReference type="Proteomes" id="UP000007887">
    <property type="component" value="Plasmid pSRC3"/>
</dbReference>
<protein>
    <submittedName>
        <fullName evidence="2">Putative phage tail protein</fullName>
    </submittedName>
</protein>
<dbReference type="KEGG" id="sri:SELR_pSRC300150"/>
<feature type="region of interest" description="Disordered" evidence="1">
    <location>
        <begin position="159"/>
        <end position="212"/>
    </location>
</feature>
<dbReference type="RefSeq" id="WP_014426106.1">
    <property type="nucleotide sequence ID" value="NC_017073.1"/>
</dbReference>
<dbReference type="EMBL" id="AP012300">
    <property type="protein sequence ID" value="BAL85088.1"/>
    <property type="molecule type" value="Genomic_DNA"/>
</dbReference>
<reference evidence="2 3" key="1">
    <citation type="submission" date="2011-10" db="EMBL/GenBank/DDBJ databases">
        <title>Whole genome sequence of Selenomonas ruminantium subsp. lactilytica TAM6421.</title>
        <authorList>
            <person name="Oguchi A."/>
            <person name="Ankai A."/>
            <person name="Kaneko J."/>
            <person name="Yamada-Narita S."/>
            <person name="Fukui S."/>
            <person name="Takahashi M."/>
            <person name="Onodera T."/>
            <person name="Kojima S."/>
            <person name="Fushimi T."/>
            <person name="Abe N."/>
            <person name="Kamio Y."/>
            <person name="Yamazaki S."/>
            <person name="Fujita N."/>
        </authorList>
    </citation>
    <scope>NUCLEOTIDE SEQUENCE [LARGE SCALE GENOMIC DNA]</scope>
    <source>
        <strain evidence="3">NBRC 103574 / TAM6421</strain>
        <plasmid evidence="2 3">pSRC3</plasmid>
    </source>
</reference>
<feature type="compositionally biased region" description="Low complexity" evidence="1">
    <location>
        <begin position="1296"/>
        <end position="1341"/>
    </location>
</feature>
<dbReference type="PATRIC" id="fig|927704.6.peg.3327"/>
<evidence type="ECO:0000256" key="1">
    <source>
        <dbReference type="SAM" id="MobiDB-lite"/>
    </source>
</evidence>
<accession>I0GWF1</accession>
<feature type="compositionally biased region" description="Basic and acidic residues" evidence="1">
    <location>
        <begin position="187"/>
        <end position="204"/>
    </location>
</feature>
<proteinExistence type="predicted"/>
<gene>
    <name evidence="2" type="ordered locus">SELR_pSRC300150</name>
</gene>
<feature type="compositionally biased region" description="Polar residues" evidence="1">
    <location>
        <begin position="1345"/>
        <end position="1364"/>
    </location>
</feature>
<geneLocation type="plasmid" evidence="2 3">
    <name>pSRC3</name>
</geneLocation>
<feature type="compositionally biased region" description="Polar residues" evidence="1">
    <location>
        <begin position="170"/>
        <end position="186"/>
    </location>
</feature>
<feature type="region of interest" description="Disordered" evidence="1">
    <location>
        <begin position="1293"/>
        <end position="1364"/>
    </location>
</feature>
<keyword evidence="2" id="KW-0614">Plasmid</keyword>
<evidence type="ECO:0000313" key="3">
    <source>
        <dbReference type="Proteomes" id="UP000007887"/>
    </source>
</evidence>
<name>I0GWF1_SELRL</name>
<organism evidence="2 3">
    <name type="scientific">Selenomonas ruminantium subsp. lactilytica (strain NBRC 103574 / TAM6421)</name>
    <dbReference type="NCBI Taxonomy" id="927704"/>
    <lineage>
        <taxon>Bacteria</taxon>
        <taxon>Bacillati</taxon>
        <taxon>Bacillota</taxon>
        <taxon>Negativicutes</taxon>
        <taxon>Selenomonadales</taxon>
        <taxon>Selenomonadaceae</taxon>
        <taxon>Selenomonas</taxon>
    </lineage>
</organism>
<sequence length="1485" mass="165894">MIAILNAGFQYLEQRDKDDNIVKEGVVSKESPFTTADNTGIYDVIAENLRVLEENLNKATSVEELSTIRDEVKEIYNKLLTDDSFSSADAKEQADIAKEQAGIATDKAKEATKAYNDLKAYNEENIAPLKVDISTIKEILTKIQDIQTDIDTKAATIDDQASEVEKSVTRCATSERNAKNSETGAKTSEDNAKLSETKAKDSENNAKTSEANAKVSEYNAKISEDNAKASESATHKYKEDVSSLLTNLSTQVSTAKEYADYVKKMSDQWATNPPNENPSTEPSGPTTVISQGDGLTFDKIADLENDQIEAKENDRIRFRGYYKPGDGGGANYICSYVPDVSSKPWAIYLCETDEVEYEIKKDINGTPVLDENGDYIFETDTEGAKIPVLDDNGKEVHKKLYALLDEKVINYRMFGAKLDGKTDDYDAIMMAHRYQSSNYSIEPISKRKHYYVKLENHEGIIRKDNNEPIQCHGNIDLSGSELYVQDCNATWFGFYLWGDNETDYWSYEPTDDSKKTYTKDNFVIGTEGKESHLEQNALIFLQEEPYAVRDDSGYLYSEPRYELLLHTTDGVLANPITYDWNNAGGLEIKSSLSSYEGHAASTQTVNSKFTISYNMLPSTHYEFVGCNVKLATSANKYCSVLWCKTHNAHIRGFNFYPDSNQMHNTVFKNTMIYVWGCYNTEISDIVGFNAAGKMQGSSNGTSGYMIRATNCLDLHIHDVSMQGYWGATAMNCVKDIHIERVNANRLDIHNYFQNLYIDHCNLFNHAIQIGEGRGICQITNSNFYVNELPNDSYPNAHILEFNTTYGRIFEGRVVIENCDAWLKKPGGKEFDVCKIDFNKEAVSTLDTHKFPEITIRDCNFHSYEPDTYLVYFMVAGKRYCKTSGQAPTTVVGQCKDTGNDDKGTLRWKLLGRGIDWTEAYTGDGSVSRGQFIRTFDRSVDASGLTSFYNTNIFFVTKGGKIPTISEDNKPSDLSGKEFSLGSATVKYVEWNEWQANKDYSVGDCCYTSESSWKPLTCWECISAGHSNGYRPVHTSGKVIEGVDTYPQCLDACYWEYVDTKEKFVTKTFSPSMEVAKNDIIYADHRLYKVLKEGILSDKPPIDTAWHGSFDWGTAKLGFIGKDWFPKTWWEKDSYVISQGNDGVERVYKLVDQDGTTSGRIPVNSNARCVDGDIIWEWISSSKQGTEWKANTSYNLGDIVYVGDNSYKCVFDGKLEMPSQIVLQNITTNMKAGGDVFAFWEGGTDVPTKCNASGKWIIKVDNVDFYRFRTFKNGYFGHSGNILPTTIECNLSGTKITLPSAPTPSTDSPSTDEPSTDNPSTDNPSTDTPSTDNPSTDNPSTDKPSTDNPSTDNPSNPSTDTPTVEGSIYQKSISFDSDKVEDWSAGDDCMFKGPSGRKKVLIKATTNNGAFVTNSSYLCFIDSDWTKEIQVKGINNGVVVDITPGKEYRFCYWLSANKACSINVSIIASDEVDAMTSSEYVIPAYA</sequence>